<evidence type="ECO:0000313" key="1">
    <source>
        <dbReference type="EMBL" id="CAF0931023.1"/>
    </source>
</evidence>
<dbReference type="AlphaFoldDB" id="A0A814BT35"/>
<keyword evidence="3" id="KW-1185">Reference proteome</keyword>
<proteinExistence type="predicted"/>
<dbReference type="Proteomes" id="UP000681722">
    <property type="component" value="Unassembled WGS sequence"/>
</dbReference>
<sequence>MKQFQFSSFERELVPVRVRKERALISPQISHSASTQPLDDADLLSYRVHRRRSILSDSSNNLNYSYRNQSTSSLQLRYNSLHQQRRPSSFDNGNFDYSYTNHHNHLDNNHNTAYVKLKKFTERLLEIERKAREKRWNNNQTTIGNNENSQKQLTTNNRKNENEHIEKINKQYGLCVQDVVNRLNRRRNSKSITSTVVNEVQMDTTTTIPTTIDNNINNQNILTRFINEKRKRSLNSDELNATKVTQNHLFTQSLPNGDPDLNNFVTETPSFYNDTDVRKAKIRRIQSDSVLAKFSRRSPRQNLRKVKTMPAMMIINYPTIKLNQQSNTPPLVTELRDNTINETLLPITQQIVPTASGSPSIEEDTQQSSSIKREKQVVFEVKSNTYKRKVEVKTKQEDKILKKPAASISGAVIQPPDSCVPESPSISMCTHEHRRASFSNSSLQSFKVSISSSDSSTKLPTATDVTDDSTSDIYTSMLGSLREDSYNDFTTAVDTSSHLDDFDLRRDEEFDKRPLLELISELHKHHIPQKMISVEKGPQEQLKSSQESLLLSPTEYQTAISPAASSSSARPLSPTIVPPKQFSPFRPVIVHRKYQSPIGRFEFVDGNENIAGGGGNVRRNSRTGGPVIRSHTFNSNHVVPVKDLSVESVDSTQTTDDTDRMHHISTPELFTALPTISGQELISQEHERTAEDKNEVGF</sequence>
<gene>
    <name evidence="1" type="ORF">GPM918_LOCUS10182</name>
    <name evidence="2" type="ORF">SRO942_LOCUS10183</name>
</gene>
<reference evidence="1" key="1">
    <citation type="submission" date="2021-02" db="EMBL/GenBank/DDBJ databases">
        <authorList>
            <person name="Nowell W R."/>
        </authorList>
    </citation>
    <scope>NUCLEOTIDE SEQUENCE</scope>
</reference>
<name>A0A814BT35_9BILA</name>
<comment type="caution">
    <text evidence="1">The sequence shown here is derived from an EMBL/GenBank/DDBJ whole genome shotgun (WGS) entry which is preliminary data.</text>
</comment>
<evidence type="ECO:0000313" key="3">
    <source>
        <dbReference type="Proteomes" id="UP000663829"/>
    </source>
</evidence>
<protein>
    <submittedName>
        <fullName evidence="1">Uncharacterized protein</fullName>
    </submittedName>
</protein>
<dbReference type="EMBL" id="CAJNOQ010001980">
    <property type="protein sequence ID" value="CAF0931023.1"/>
    <property type="molecule type" value="Genomic_DNA"/>
</dbReference>
<accession>A0A814BT35</accession>
<organism evidence="1 3">
    <name type="scientific">Didymodactylos carnosus</name>
    <dbReference type="NCBI Taxonomy" id="1234261"/>
    <lineage>
        <taxon>Eukaryota</taxon>
        <taxon>Metazoa</taxon>
        <taxon>Spiralia</taxon>
        <taxon>Gnathifera</taxon>
        <taxon>Rotifera</taxon>
        <taxon>Eurotatoria</taxon>
        <taxon>Bdelloidea</taxon>
        <taxon>Philodinida</taxon>
        <taxon>Philodinidae</taxon>
        <taxon>Didymodactylos</taxon>
    </lineage>
</organism>
<evidence type="ECO:0000313" key="2">
    <source>
        <dbReference type="EMBL" id="CAF3708955.1"/>
    </source>
</evidence>
<dbReference type="EMBL" id="CAJOBC010001980">
    <property type="protein sequence ID" value="CAF3708955.1"/>
    <property type="molecule type" value="Genomic_DNA"/>
</dbReference>
<dbReference type="Proteomes" id="UP000663829">
    <property type="component" value="Unassembled WGS sequence"/>
</dbReference>